<dbReference type="AlphaFoldDB" id="A0A7S2Z1I7"/>
<evidence type="ECO:0000256" key="8">
    <source>
        <dbReference type="ARBA" id="ARBA00023136"/>
    </source>
</evidence>
<keyword evidence="2 12" id="KW-0645">Protease</keyword>
<comment type="similarity">
    <text evidence="1 12">Belongs to the peptidase A1 family.</text>
</comment>
<keyword evidence="9" id="KW-0325">Glycoprotein</keyword>
<evidence type="ECO:0000256" key="7">
    <source>
        <dbReference type="ARBA" id="ARBA00022989"/>
    </source>
</evidence>
<keyword evidence="4 13" id="KW-0732">Signal</keyword>
<organism evidence="15">
    <name type="scientific">Chloropicon laureae</name>
    <dbReference type="NCBI Taxonomy" id="464258"/>
    <lineage>
        <taxon>Eukaryota</taxon>
        <taxon>Viridiplantae</taxon>
        <taxon>Chlorophyta</taxon>
        <taxon>Chloropicophyceae</taxon>
        <taxon>Chloropicales</taxon>
        <taxon>Chloropicaceae</taxon>
        <taxon>Chloropicon</taxon>
    </lineage>
</organism>
<gene>
    <name evidence="15" type="ORF">CLAU1311_LOCUS3079</name>
</gene>
<evidence type="ECO:0000256" key="1">
    <source>
        <dbReference type="ARBA" id="ARBA00007447"/>
    </source>
</evidence>
<dbReference type="SUPFAM" id="SSF50630">
    <property type="entry name" value="Acid proteases"/>
    <property type="match status" value="1"/>
</dbReference>
<dbReference type="GO" id="GO:0006508">
    <property type="term" value="P:proteolysis"/>
    <property type="evidence" value="ECO:0007669"/>
    <property type="project" value="UniProtKB-KW"/>
</dbReference>
<keyword evidence="3" id="KW-0812">Transmembrane</keyword>
<feature type="chain" id="PRO_5030548443" description="Peptidase A1 domain-containing protein" evidence="13">
    <location>
        <begin position="34"/>
        <end position="539"/>
    </location>
</feature>
<evidence type="ECO:0000256" key="9">
    <source>
        <dbReference type="ARBA" id="ARBA00023180"/>
    </source>
</evidence>
<dbReference type="InterPro" id="IPR032799">
    <property type="entry name" value="TAXi_C"/>
</dbReference>
<dbReference type="PROSITE" id="PS00141">
    <property type="entry name" value="ASP_PROTEASE"/>
    <property type="match status" value="2"/>
</dbReference>
<dbReference type="InterPro" id="IPR021109">
    <property type="entry name" value="Peptidase_aspartic_dom_sf"/>
</dbReference>
<feature type="active site" evidence="11">
    <location>
        <position position="371"/>
    </location>
</feature>
<evidence type="ECO:0000259" key="14">
    <source>
        <dbReference type="PROSITE" id="PS51767"/>
    </source>
</evidence>
<keyword evidence="6 12" id="KW-0378">Hydrolase</keyword>
<feature type="active site" evidence="11">
    <location>
        <position position="140"/>
    </location>
</feature>
<keyword evidence="5 12" id="KW-0064">Aspartyl protease</keyword>
<evidence type="ECO:0000256" key="13">
    <source>
        <dbReference type="SAM" id="SignalP"/>
    </source>
</evidence>
<evidence type="ECO:0000256" key="10">
    <source>
        <dbReference type="ARBA" id="ARBA00046288"/>
    </source>
</evidence>
<evidence type="ECO:0000256" key="2">
    <source>
        <dbReference type="ARBA" id="ARBA00022670"/>
    </source>
</evidence>
<accession>A0A7S2Z1I7</accession>
<feature type="domain" description="Peptidase A1" evidence="14">
    <location>
        <begin position="122"/>
        <end position="532"/>
    </location>
</feature>
<dbReference type="Gene3D" id="2.40.70.10">
    <property type="entry name" value="Acid Proteases"/>
    <property type="match status" value="2"/>
</dbReference>
<evidence type="ECO:0000256" key="11">
    <source>
        <dbReference type="PIRSR" id="PIRSR601461-1"/>
    </source>
</evidence>
<reference evidence="15" key="1">
    <citation type="submission" date="2021-01" db="EMBL/GenBank/DDBJ databases">
        <authorList>
            <person name="Corre E."/>
            <person name="Pelletier E."/>
            <person name="Niang G."/>
            <person name="Scheremetjew M."/>
            <person name="Finn R."/>
            <person name="Kale V."/>
            <person name="Holt S."/>
            <person name="Cochrane G."/>
            <person name="Meng A."/>
            <person name="Brown T."/>
            <person name="Cohen L."/>
        </authorList>
    </citation>
    <scope>NUCLEOTIDE SEQUENCE</scope>
    <source>
        <strain evidence="15">RCC856</strain>
    </source>
</reference>
<dbReference type="PROSITE" id="PS51767">
    <property type="entry name" value="PEPTIDASE_A1"/>
    <property type="match status" value="1"/>
</dbReference>
<dbReference type="GO" id="GO:0012505">
    <property type="term" value="C:endomembrane system"/>
    <property type="evidence" value="ECO:0007669"/>
    <property type="project" value="UniProtKB-SubCell"/>
</dbReference>
<dbReference type="InterPro" id="IPR034161">
    <property type="entry name" value="Pepsin-like_plant"/>
</dbReference>
<dbReference type="PANTHER" id="PTHR13683:SF375">
    <property type="entry name" value="PEPTIDASE A1 DOMAIN-CONTAINING PROTEIN"/>
    <property type="match status" value="1"/>
</dbReference>
<proteinExistence type="inferred from homology"/>
<dbReference type="Pfam" id="PF14543">
    <property type="entry name" value="TAXi_N"/>
    <property type="match status" value="1"/>
</dbReference>
<evidence type="ECO:0000256" key="4">
    <source>
        <dbReference type="ARBA" id="ARBA00022729"/>
    </source>
</evidence>
<evidence type="ECO:0000313" key="15">
    <source>
        <dbReference type="EMBL" id="CAE0016369.1"/>
    </source>
</evidence>
<sequence>MRTPRTRSRGLVGGAACAAVALLLLVVAAAAEAGAGGKFALKHVPADDVQGGLAASLLDTPHRATEKRRRLLTQTQNQGAKPSYALYSVVSGNASAAEDVEASEVVEATSELFGSVMKTGYYAMELLLGTPPQPFQVIVDTGSTITYVPCSFCGDRCGVHASQPFDPQRSRTASFINCMSGMCATFCGSRRCGCRPSLEFLGDIALPMMSVCSYSRKYQEQSSSKGLLLTDTLSLNQVGHFPFGFGCETEETGQIYSQQADGVVGFGNNPSSIVNQLVLQGAMPNTFSLCVGGLGGGGAIFLGDQGVPSLPVDDGTIGGGGEGPVMRYAQLQDDPENPEFYSVRLKAIRVGSNQLNVPPAVYQRGYGGVVDSGTTFLYLPAEAHAQFNQILEAEVAKHPDRVRRVPSPDPRYPEDLCYASTPYLANALLFRQHGRGDQRQSEAEREAAAGALLEVFPNITMEMAAAGDPTGARSVEVQFSPANYLFRMASASAPGFCVGVYNNGDAGVLLGSVLMRNHLVNFDLRNKRIGFAEYDCDAL</sequence>
<keyword evidence="8" id="KW-0472">Membrane</keyword>
<dbReference type="EMBL" id="HBHU01004768">
    <property type="protein sequence ID" value="CAE0016369.1"/>
    <property type="molecule type" value="Transcribed_RNA"/>
</dbReference>
<evidence type="ECO:0000256" key="12">
    <source>
        <dbReference type="RuleBase" id="RU000454"/>
    </source>
</evidence>
<dbReference type="InterPro" id="IPR032861">
    <property type="entry name" value="TAXi_N"/>
</dbReference>
<dbReference type="InterPro" id="IPR001461">
    <property type="entry name" value="Aspartic_peptidase_A1"/>
</dbReference>
<dbReference type="Pfam" id="PF14541">
    <property type="entry name" value="TAXi_C"/>
    <property type="match status" value="2"/>
</dbReference>
<dbReference type="PANTHER" id="PTHR13683">
    <property type="entry name" value="ASPARTYL PROTEASES"/>
    <property type="match status" value="1"/>
</dbReference>
<keyword evidence="7" id="KW-1133">Transmembrane helix</keyword>
<protein>
    <recommendedName>
        <fullName evidence="14">Peptidase A1 domain-containing protein</fullName>
    </recommendedName>
</protein>
<feature type="signal peptide" evidence="13">
    <location>
        <begin position="1"/>
        <end position="33"/>
    </location>
</feature>
<evidence type="ECO:0000256" key="6">
    <source>
        <dbReference type="ARBA" id="ARBA00022801"/>
    </source>
</evidence>
<evidence type="ECO:0000256" key="5">
    <source>
        <dbReference type="ARBA" id="ARBA00022750"/>
    </source>
</evidence>
<dbReference type="InterPro" id="IPR033121">
    <property type="entry name" value="PEPTIDASE_A1"/>
</dbReference>
<name>A0A7S2Z1I7_9CHLO</name>
<dbReference type="PRINTS" id="PR00792">
    <property type="entry name" value="PEPSIN"/>
</dbReference>
<dbReference type="CDD" id="cd05476">
    <property type="entry name" value="pepsin_A_like_plant"/>
    <property type="match status" value="1"/>
</dbReference>
<dbReference type="InterPro" id="IPR001969">
    <property type="entry name" value="Aspartic_peptidase_AS"/>
</dbReference>
<comment type="subcellular location">
    <subcellularLocation>
        <location evidence="10">Endomembrane system</location>
        <topology evidence="10">Single-pass type I membrane protein</topology>
    </subcellularLocation>
</comment>
<dbReference type="GO" id="GO:0004190">
    <property type="term" value="F:aspartic-type endopeptidase activity"/>
    <property type="evidence" value="ECO:0007669"/>
    <property type="project" value="UniProtKB-KW"/>
</dbReference>
<evidence type="ECO:0000256" key="3">
    <source>
        <dbReference type="ARBA" id="ARBA00022692"/>
    </source>
</evidence>